<dbReference type="PANTHER" id="PTHR39456">
    <property type="entry name" value="METAL-DEPENDENT HYDROLASE"/>
    <property type="match status" value="1"/>
</dbReference>
<organism evidence="2 3">
    <name type="scientific">Pendulispora albinea</name>
    <dbReference type="NCBI Taxonomy" id="2741071"/>
    <lineage>
        <taxon>Bacteria</taxon>
        <taxon>Pseudomonadati</taxon>
        <taxon>Myxococcota</taxon>
        <taxon>Myxococcia</taxon>
        <taxon>Myxococcales</taxon>
        <taxon>Sorangiineae</taxon>
        <taxon>Pendulisporaceae</taxon>
        <taxon>Pendulispora</taxon>
    </lineage>
</organism>
<accession>A0ABZ2MBU5</accession>
<evidence type="ECO:0000256" key="1">
    <source>
        <dbReference type="SAM" id="MobiDB-lite"/>
    </source>
</evidence>
<feature type="compositionally biased region" description="Basic and acidic residues" evidence="1">
    <location>
        <begin position="10"/>
        <end position="24"/>
    </location>
</feature>
<dbReference type="PANTHER" id="PTHR39456:SF1">
    <property type="entry name" value="METAL-DEPENDENT HYDROLASE"/>
    <property type="match status" value="1"/>
</dbReference>
<gene>
    <name evidence="2" type="ORF">LZC94_22450</name>
</gene>
<dbReference type="Pfam" id="PF10118">
    <property type="entry name" value="Metal_hydrol"/>
    <property type="match status" value="1"/>
</dbReference>
<dbReference type="GO" id="GO:0016787">
    <property type="term" value="F:hydrolase activity"/>
    <property type="evidence" value="ECO:0007669"/>
    <property type="project" value="UniProtKB-KW"/>
</dbReference>
<feature type="region of interest" description="Disordered" evidence="1">
    <location>
        <begin position="1"/>
        <end position="42"/>
    </location>
</feature>
<dbReference type="EMBL" id="CP089984">
    <property type="protein sequence ID" value="WXB19971.1"/>
    <property type="molecule type" value="Genomic_DNA"/>
</dbReference>
<dbReference type="Proteomes" id="UP001370348">
    <property type="component" value="Chromosome"/>
</dbReference>
<sequence length="313" mass="35982">MNPTPINTRTESRTDTRTDRRTETGSEAGTHTGTDGRADASTGDIKVRNLRFDVHLDVPRHWLGGRKSVTSFFDNLSVFFPLGERFFIQAVAAHQRFVRDPQLRKDVRAFCGQEGIHSREHESYNDMLAHQGYPVRDMELQVQKLLTAAARATTKRQQLAFTCALEHFTALMAHTALENDVFAGAHPTMGALWKWHAVEENEHRAVAFDVYRAAGGTYGERVRCMVLASVIFWAKVLEHQIRLMRCDGTVFSLREWAQLGWFLFGKPGWLRQIIPLYLHYFRPSFHPHDLDCTAAMERWKREYATSEVYRKAA</sequence>
<evidence type="ECO:0000313" key="3">
    <source>
        <dbReference type="Proteomes" id="UP001370348"/>
    </source>
</evidence>
<keyword evidence="3" id="KW-1185">Reference proteome</keyword>
<dbReference type="RefSeq" id="WP_394829571.1">
    <property type="nucleotide sequence ID" value="NZ_CP089984.1"/>
</dbReference>
<protein>
    <submittedName>
        <fullName evidence="2">Metal-dependent hydrolase</fullName>
    </submittedName>
</protein>
<dbReference type="InterPro" id="IPR016516">
    <property type="entry name" value="UCP07580"/>
</dbReference>
<keyword evidence="2" id="KW-0378">Hydrolase</keyword>
<name>A0ABZ2MBU5_9BACT</name>
<evidence type="ECO:0000313" key="2">
    <source>
        <dbReference type="EMBL" id="WXB19971.1"/>
    </source>
</evidence>
<proteinExistence type="predicted"/>
<dbReference type="PIRSF" id="PIRSF007580">
    <property type="entry name" value="UCP07580"/>
    <property type="match status" value="1"/>
</dbReference>
<reference evidence="2 3" key="1">
    <citation type="submission" date="2021-12" db="EMBL/GenBank/DDBJ databases">
        <title>Discovery of the Pendulisporaceae a myxobacterial family with distinct sporulation behavior and unique specialized metabolism.</title>
        <authorList>
            <person name="Garcia R."/>
            <person name="Popoff A."/>
            <person name="Bader C.D."/>
            <person name="Loehr J."/>
            <person name="Walesch S."/>
            <person name="Walt C."/>
            <person name="Boldt J."/>
            <person name="Bunk B."/>
            <person name="Haeckl F.J.F.P.J."/>
            <person name="Gunesch A.P."/>
            <person name="Birkelbach J."/>
            <person name="Nuebel U."/>
            <person name="Pietschmann T."/>
            <person name="Bach T."/>
            <person name="Mueller R."/>
        </authorList>
    </citation>
    <scope>NUCLEOTIDE SEQUENCE [LARGE SCALE GENOMIC DNA]</scope>
    <source>
        <strain evidence="2 3">MSr11954</strain>
    </source>
</reference>